<dbReference type="Pfam" id="PF00100">
    <property type="entry name" value="Zona_pellucida"/>
    <property type="match status" value="1"/>
</dbReference>
<keyword evidence="17" id="KW-0966">Cell projection</keyword>
<comment type="caution">
    <text evidence="21">Lacks conserved residue(s) required for the propagation of feature annotation.</text>
</comment>
<evidence type="ECO:0000256" key="8">
    <source>
        <dbReference type="ARBA" id="ARBA00022536"/>
    </source>
</evidence>
<dbReference type="PROSITE" id="PS51034">
    <property type="entry name" value="ZP_2"/>
    <property type="match status" value="1"/>
</dbReference>
<dbReference type="GO" id="GO:0016324">
    <property type="term" value="C:apical plasma membrane"/>
    <property type="evidence" value="ECO:0000318"/>
    <property type="project" value="GO_Central"/>
</dbReference>
<keyword evidence="27" id="KW-1185">Reference proteome</keyword>
<evidence type="ECO:0000313" key="27">
    <source>
        <dbReference type="Proteomes" id="UP000008143"/>
    </source>
</evidence>
<evidence type="ECO:0000256" key="13">
    <source>
        <dbReference type="ARBA" id="ARBA00022859"/>
    </source>
</evidence>
<keyword evidence="7" id="KW-0964">Secreted</keyword>
<comment type="function">
    <text evidence="19">Functions in biogenesis and organization of the apical membrane of epithelial cells of the thick ascending limb of Henle's loop (TALH), where it promotes formation of complex filamentous gel-like structure that may play a role in the water barrier permeability. May serve as a receptor for binding and endocytosis of cytokines (IL-1, IL-2) and TNF. Facilitates neutrophil migration across renal epithelia.</text>
</comment>
<proteinExistence type="predicted"/>
<feature type="domain" description="EGF-like" evidence="24">
    <location>
        <begin position="322"/>
        <end position="358"/>
    </location>
</feature>
<name>F7D391_XENTR</name>
<dbReference type="InterPro" id="IPR017977">
    <property type="entry name" value="ZP_dom_CS"/>
</dbReference>
<keyword evidence="13" id="KW-0391">Immunity</keyword>
<dbReference type="InterPro" id="IPR048290">
    <property type="entry name" value="ZP_chr"/>
</dbReference>
<evidence type="ECO:0000313" key="28">
    <source>
        <dbReference type="RefSeq" id="XP_031749504.1"/>
    </source>
</evidence>
<dbReference type="eggNOG" id="ENOG502QT6B">
    <property type="taxonomic scope" value="Eukaryota"/>
</dbReference>
<dbReference type="SMART" id="SM00241">
    <property type="entry name" value="ZP"/>
    <property type="match status" value="1"/>
</dbReference>
<dbReference type="Ensembl" id="ENSXETT00000009535">
    <property type="protein sequence ID" value="ENSXETP00000009535"/>
    <property type="gene ID" value="ENSXETG00000027571"/>
</dbReference>
<dbReference type="Ensembl" id="ENSXETT00000123712">
    <property type="protein sequence ID" value="ENSXETP00000104792"/>
    <property type="gene ID" value="ENSXETG00000027571"/>
</dbReference>
<feature type="transmembrane region" description="Helical" evidence="22">
    <location>
        <begin position="936"/>
        <end position="955"/>
    </location>
</feature>
<keyword evidence="8 21" id="KW-0245">EGF-like domain</keyword>
<dbReference type="InterPro" id="IPR001881">
    <property type="entry name" value="EGF-like_Ca-bd_dom"/>
</dbReference>
<dbReference type="PANTHER" id="PTHR14002:SF48">
    <property type="entry name" value="UROMODULIN"/>
    <property type="match status" value="1"/>
</dbReference>
<evidence type="ECO:0000256" key="12">
    <source>
        <dbReference type="ARBA" id="ARBA00022737"/>
    </source>
</evidence>
<dbReference type="HOGENOM" id="CLU_862075_0_0_1"/>
<keyword evidence="11 23" id="KW-0732">Signal</keyword>
<keyword evidence="10" id="KW-0336">GPI-anchor</keyword>
<keyword evidence="12" id="KW-0677">Repeat</keyword>
<dbReference type="SMART" id="SM00179">
    <property type="entry name" value="EGF_CA"/>
    <property type="match status" value="2"/>
</dbReference>
<dbReference type="InterPro" id="IPR018097">
    <property type="entry name" value="EGF_Ca-bd_CS"/>
</dbReference>
<dbReference type="InterPro" id="IPR000742">
    <property type="entry name" value="EGF"/>
</dbReference>
<dbReference type="PANTHER" id="PTHR14002">
    <property type="entry name" value="ENDOGLIN/TGF-BETA RECEPTOR TYPE III"/>
    <property type="match status" value="1"/>
</dbReference>
<dbReference type="InterPro" id="IPR001507">
    <property type="entry name" value="ZP_dom"/>
</dbReference>
<dbReference type="RefSeq" id="XP_031749504.1">
    <property type="nucleotide sequence ID" value="XM_031893644.1"/>
</dbReference>
<comment type="subunit">
    <text evidence="20">Homodimer that then polymerizes into long filaments. The filaments can additionally assemble laterally to form a sheet. The filaments consist of a zigzag-shaped backbone with laterally protruding arms which interact with bacterial adhesin fimH. Two fimH molecules can bind to a single UMOD monomer.</text>
</comment>
<dbReference type="InterPro" id="IPR009030">
    <property type="entry name" value="Growth_fac_rcpt_cys_sf"/>
</dbReference>
<dbReference type="Pfam" id="PF12947">
    <property type="entry name" value="EGF_3"/>
    <property type="match status" value="1"/>
</dbReference>
<feature type="domain" description="ZP" evidence="25">
    <location>
        <begin position="645"/>
        <end position="901"/>
    </location>
</feature>
<keyword evidence="22" id="KW-0812">Transmembrane</keyword>
<dbReference type="GO" id="GO:0009986">
    <property type="term" value="C:cell surface"/>
    <property type="evidence" value="ECO:0000318"/>
    <property type="project" value="GO_Central"/>
</dbReference>
<evidence type="ECO:0000256" key="7">
    <source>
        <dbReference type="ARBA" id="ARBA00022525"/>
    </source>
</evidence>
<dbReference type="Gene3D" id="2.60.40.3210">
    <property type="entry name" value="Zona pellucida, ZP-N domain"/>
    <property type="match status" value="1"/>
</dbReference>
<evidence type="ECO:0000256" key="9">
    <source>
        <dbReference type="ARBA" id="ARBA00022588"/>
    </source>
</evidence>
<dbReference type="Bgee" id="ENSXETG00000027571">
    <property type="expression patterns" value="Expressed in mesonephros and 3 other cell types or tissues"/>
</dbReference>
<dbReference type="InterPro" id="IPR024731">
    <property type="entry name" value="NELL2-like_EGF"/>
</dbReference>
<gene>
    <name evidence="26 28 29" type="primary">LOC116407732</name>
</gene>
<dbReference type="GO" id="GO:0045087">
    <property type="term" value="P:innate immune response"/>
    <property type="evidence" value="ECO:0007669"/>
    <property type="project" value="UniProtKB-KW"/>
</dbReference>
<dbReference type="GO" id="GO:0060170">
    <property type="term" value="C:ciliary membrane"/>
    <property type="evidence" value="ECO:0007669"/>
    <property type="project" value="UniProtKB-SubCell"/>
</dbReference>
<dbReference type="InterPro" id="IPR049883">
    <property type="entry name" value="NOTCH1_EGF-like"/>
</dbReference>
<reference evidence="26" key="2">
    <citation type="submission" date="2011-06" db="UniProtKB">
        <authorList>
            <consortium name="Ensembl"/>
        </authorList>
    </citation>
    <scope>IDENTIFICATION</scope>
</reference>
<dbReference type="InterPro" id="IPR000152">
    <property type="entry name" value="EGF-type_Asp/Asn_hydroxyl_site"/>
</dbReference>
<dbReference type="PROSITE" id="PS00682">
    <property type="entry name" value="ZP_1"/>
    <property type="match status" value="1"/>
</dbReference>
<keyword evidence="18" id="KW-0449">Lipoprotein</keyword>
<dbReference type="STRING" id="8364.ENSXETP00000009535"/>
<dbReference type="PROSITE" id="PS01186">
    <property type="entry name" value="EGF_2"/>
    <property type="match status" value="1"/>
</dbReference>
<keyword evidence="9" id="KW-0399">Innate immunity</keyword>
<evidence type="ECO:0000256" key="6">
    <source>
        <dbReference type="ARBA" id="ARBA00022475"/>
    </source>
</evidence>
<dbReference type="Ensembl" id="ENSXETT00000123826">
    <property type="protein sequence ID" value="ENSXETP00000105650"/>
    <property type="gene ID" value="ENSXETG00000027571"/>
</dbReference>
<reference evidence="28" key="3">
    <citation type="submission" date="2025-04" db="UniProtKB">
        <authorList>
            <consortium name="RefSeq"/>
        </authorList>
    </citation>
    <scope>IDENTIFICATION</scope>
    <source>
        <strain evidence="28">Nigerian</strain>
        <tissue evidence="28">Liver and blood</tissue>
    </source>
</reference>
<evidence type="ECO:0000256" key="21">
    <source>
        <dbReference type="PROSITE-ProRule" id="PRU00076"/>
    </source>
</evidence>
<reference evidence="26" key="1">
    <citation type="journal article" date="2010" name="Science">
        <title>The genome of the Western clawed frog Xenopus tropicalis.</title>
        <authorList>
            <person name="Hellsten U."/>
            <person name="Harland R.M."/>
            <person name="Gilchrist M.J."/>
            <person name="Hendrix D."/>
            <person name="Jurka J."/>
            <person name="Kapitonov V."/>
            <person name="Ovcharenko I."/>
            <person name="Putnam N.H."/>
            <person name="Shu S."/>
            <person name="Taher L."/>
            <person name="Blitz I.L."/>
            <person name="Blumberg B."/>
            <person name="Dichmann D.S."/>
            <person name="Dubchak I."/>
            <person name="Amaya E."/>
            <person name="Detter J.C."/>
            <person name="Fletcher R."/>
            <person name="Gerhard D.S."/>
            <person name="Goodstein D."/>
            <person name="Graves T."/>
            <person name="Grigoriev I.V."/>
            <person name="Grimwood J."/>
            <person name="Kawashima T."/>
            <person name="Lindquist E."/>
            <person name="Lucas S.M."/>
            <person name="Mead P.E."/>
            <person name="Mitros T."/>
            <person name="Ogino H."/>
            <person name="Ohta Y."/>
            <person name="Poliakov A.V."/>
            <person name="Pollet N."/>
            <person name="Robert J."/>
            <person name="Salamov A."/>
            <person name="Sater A.K."/>
            <person name="Schmutz J."/>
            <person name="Terry A."/>
            <person name="Vize P.D."/>
            <person name="Warren W.C."/>
            <person name="Wells D."/>
            <person name="Wills A."/>
            <person name="Wilson R.K."/>
            <person name="Zimmerman L.B."/>
            <person name="Zorn A.M."/>
            <person name="Grainger R."/>
            <person name="Grammer T."/>
            <person name="Khokha M.K."/>
            <person name="Richardson P.M."/>
            <person name="Rokhsar D.S."/>
        </authorList>
    </citation>
    <scope>NUCLEOTIDE SEQUENCE [LARGE SCALE GENOMIC DNA]</scope>
    <source>
        <strain evidence="26">Nigerian</strain>
    </source>
</reference>
<comment type="subcellular location">
    <subcellularLocation>
        <location evidence="1">Apical cell membrane</location>
        <topology evidence="1">Lipid-anchor</topology>
        <topology evidence="1">GPI-anchor</topology>
    </subcellularLocation>
    <subcellularLocation>
        <location evidence="3">Basolateral cell membrane</location>
        <topology evidence="3">Lipid-anchor</topology>
        <topology evidence="3">GPI-anchor</topology>
    </subcellularLocation>
    <subcellularLocation>
        <location evidence="2">Cell projection</location>
        <location evidence="2">Cilium membrane</location>
    </subcellularLocation>
    <subcellularLocation>
        <location evidence="4">Secreted</location>
    </subcellularLocation>
</comment>
<dbReference type="InterPro" id="IPR057774">
    <property type="entry name" value="D8C_UMOD/GP2/OIT3-like"/>
</dbReference>
<dbReference type="OrthoDB" id="2015116at2759"/>
<dbReference type="CDD" id="cd00054">
    <property type="entry name" value="EGF_CA"/>
    <property type="match status" value="2"/>
</dbReference>
<feature type="domain" description="EGF-like" evidence="24">
    <location>
        <begin position="401"/>
        <end position="442"/>
    </location>
</feature>
<protein>
    <recommendedName>
        <fullName evidence="5">Uromodulin</fullName>
    </recommendedName>
</protein>
<dbReference type="FunFam" id="2.60.40.4100:FF:000001">
    <property type="entry name" value="alpha-tectorin isoform X1"/>
    <property type="match status" value="1"/>
</dbReference>
<dbReference type="Proteomes" id="UP000008143">
    <property type="component" value="Chromosome 9"/>
</dbReference>
<dbReference type="SUPFAM" id="SSF57184">
    <property type="entry name" value="Growth factor receptor domain"/>
    <property type="match status" value="1"/>
</dbReference>
<dbReference type="KEGG" id="xtr:116407732"/>
<evidence type="ECO:0000256" key="17">
    <source>
        <dbReference type="ARBA" id="ARBA00023273"/>
    </source>
</evidence>
<evidence type="ECO:0000259" key="24">
    <source>
        <dbReference type="PROSITE" id="PS50026"/>
    </source>
</evidence>
<dbReference type="GO" id="GO:0005509">
    <property type="term" value="F:calcium ion binding"/>
    <property type="evidence" value="ECO:0007669"/>
    <property type="project" value="InterPro"/>
</dbReference>
<evidence type="ECO:0000256" key="18">
    <source>
        <dbReference type="ARBA" id="ARBA00023288"/>
    </source>
</evidence>
<dbReference type="PROSITE" id="PS01187">
    <property type="entry name" value="EGF_CA"/>
    <property type="match status" value="1"/>
</dbReference>
<dbReference type="GO" id="GO:0005615">
    <property type="term" value="C:extracellular space"/>
    <property type="evidence" value="ECO:0000318"/>
    <property type="project" value="GO_Central"/>
</dbReference>
<evidence type="ECO:0000256" key="16">
    <source>
        <dbReference type="ARBA" id="ARBA00023180"/>
    </source>
</evidence>
<feature type="signal peptide" evidence="23">
    <location>
        <begin position="1"/>
        <end position="19"/>
    </location>
</feature>
<evidence type="ECO:0000256" key="19">
    <source>
        <dbReference type="ARBA" id="ARBA00045741"/>
    </source>
</evidence>
<dbReference type="FunFam" id="2.10.25.10:FF:000038">
    <property type="entry name" value="Fibrillin 2"/>
    <property type="match status" value="1"/>
</dbReference>
<evidence type="ECO:0000256" key="1">
    <source>
        <dbReference type="ARBA" id="ARBA00004303"/>
    </source>
</evidence>
<evidence type="ECO:0000259" key="25">
    <source>
        <dbReference type="PROSITE" id="PS51034"/>
    </source>
</evidence>
<keyword evidence="16" id="KW-0325">Glycoprotein</keyword>
<dbReference type="PROSITE" id="PS50026">
    <property type="entry name" value="EGF_3"/>
    <property type="match status" value="2"/>
</dbReference>
<dbReference type="GO" id="GO:1990266">
    <property type="term" value="P:neutrophil migration"/>
    <property type="evidence" value="ECO:0000318"/>
    <property type="project" value="GO_Central"/>
</dbReference>
<dbReference type="AGR" id="Xenbase:XB-GENE-29093119"/>
<evidence type="ECO:0000256" key="4">
    <source>
        <dbReference type="ARBA" id="ARBA00004613"/>
    </source>
</evidence>
<dbReference type="GO" id="GO:0098552">
    <property type="term" value="C:side of membrane"/>
    <property type="evidence" value="ECO:0007669"/>
    <property type="project" value="UniProtKB-KW"/>
</dbReference>
<dbReference type="PRINTS" id="PR00023">
    <property type="entry name" value="ZPELLUCIDA"/>
</dbReference>
<dbReference type="GeneID" id="116407732"/>
<feature type="chain" id="PRO_5044731522" description="Uromodulin" evidence="23">
    <location>
        <begin position="20"/>
        <end position="956"/>
    </location>
</feature>
<keyword evidence="6" id="KW-1003">Cell membrane</keyword>
<keyword evidence="15" id="KW-1015">Disulfide bond</keyword>
<dbReference type="Pfam" id="PF07645">
    <property type="entry name" value="EGF_CA"/>
    <property type="match status" value="2"/>
</dbReference>
<dbReference type="InterPro" id="IPR055355">
    <property type="entry name" value="ZP-C"/>
</dbReference>
<evidence type="ECO:0000256" key="10">
    <source>
        <dbReference type="ARBA" id="ARBA00022622"/>
    </source>
</evidence>
<evidence type="ECO:0000256" key="11">
    <source>
        <dbReference type="ARBA" id="ARBA00022729"/>
    </source>
</evidence>
<dbReference type="Gene3D" id="2.10.25.10">
    <property type="entry name" value="Laminin"/>
    <property type="match status" value="3"/>
</dbReference>
<dbReference type="Pfam" id="PF23283">
    <property type="entry name" value="D8C_UMOD"/>
    <property type="match status" value="1"/>
</dbReference>
<dbReference type="Gene3D" id="2.60.40.4100">
    <property type="entry name" value="Zona pellucida, ZP-C domain"/>
    <property type="match status" value="1"/>
</dbReference>
<evidence type="ECO:0000256" key="23">
    <source>
        <dbReference type="SAM" id="SignalP"/>
    </source>
</evidence>
<sequence length="956" mass="107464">MAYLFHLAVALLVSQLTTAQWTEGPHYTSVTAGRTCRAKELTPFTLVKGYIASWMYSTSIGNLLNRITNRFPCGIRQYTSVSIKSADISEYITQTKEDFISQISYSDYSSCGYYYYGPETYCNQSLLYGLKEALLISPPGSFVLVITDGTISDANDTALLNGIYSLLEEKQSQVFFMYWDWHWPPKESQDSLLQSIASRSYGHVSSIYLYGIWEAMYGLDFFLTKPVNASVRILNINVNASGEIKETFNTTALTHLLVYTTGDVNITLTDPNGNGADIVRSLIYSPGNAYLVKHSVSGKWTLSLNCNGFISVMILGFTGSSQIGKCSDSDCHPNATCEEFGGDQECTCKNGFTGDGFQCYDVNECDDYWLTKCNGYCENTVGSYNCTCYSGLKYTEEGCVDIDECASKDLNDCHPLAVCNNYWGWYSCSCPYGYFGDGYFCEVNECQQGTPCDPNTDCIKYKGLYICLDPCSNHTVLDEPWRSLDNKHSDYYYYYDYYWYHCDYGLSGWYHFQGKTDQKIPEYCIAQQSCGTNIPIWLNGTHPKEKEGIVNRTACFNWGDCCSWNSSVSIKACPGDFYVYKLTGTPFCNSAFCVEPNLKTLNCSSLYCSHDEECRKENGVVGCYCKHSDNIYGDVHEDFPIPELTCRTSLMRLSYSKCLLEKMGMNASTVHLRDNGCQGYIEREDIQMVKIDMLPRKGFCGGQIKVNTTHFTYINTVYVSPKSDEMIQRGEIALEVSCSYARNMEVSLWTAINPIISSLNISVGGTGSYTAKMSLFQNWDYSMPFQGPEIWLSTETLIYVGVMVEEMNEPQFVLQMKDCYATPTRDSQHPVKYYIIKNNCPNVNDPTIFMEENGQSLNGRFSVQLFKLIGYDTIFLHCQISLCDTSTEICNPHCRVKSASIDDNYATQNLTLGPIHNRGAVIQPAKPPEAHISNGAAPPALTLTSILFFLVLIFVC</sequence>
<accession>F7D391</accession>
<dbReference type="InterPro" id="IPR042235">
    <property type="entry name" value="ZP-C_dom"/>
</dbReference>
<dbReference type="AlphaFoldDB" id="F7D391"/>
<evidence type="ECO:0000256" key="2">
    <source>
        <dbReference type="ARBA" id="ARBA00004309"/>
    </source>
</evidence>
<evidence type="ECO:0000256" key="20">
    <source>
        <dbReference type="ARBA" id="ARBA00046503"/>
    </source>
</evidence>
<dbReference type="GO" id="GO:0016323">
    <property type="term" value="C:basolateral plasma membrane"/>
    <property type="evidence" value="ECO:0007669"/>
    <property type="project" value="UniProtKB-SubCell"/>
</dbReference>
<keyword evidence="14 22" id="KW-0472">Membrane</keyword>
<dbReference type="Xenbase" id="XB-GENE-29093119">
    <property type="gene designation" value="LOC116407732"/>
</dbReference>
<dbReference type="GeneTree" id="ENSGT00940000156742"/>
<evidence type="ECO:0000256" key="15">
    <source>
        <dbReference type="ARBA" id="ARBA00023157"/>
    </source>
</evidence>
<keyword evidence="22" id="KW-1133">Transmembrane helix</keyword>
<evidence type="ECO:0000256" key="22">
    <source>
        <dbReference type="SAM" id="Phobius"/>
    </source>
</evidence>
<evidence type="ECO:0000256" key="14">
    <source>
        <dbReference type="ARBA" id="ARBA00023136"/>
    </source>
</evidence>
<evidence type="ECO:0000256" key="5">
    <source>
        <dbReference type="ARBA" id="ARBA00015737"/>
    </source>
</evidence>
<dbReference type="PROSITE" id="PS00010">
    <property type="entry name" value="ASX_HYDROXYL"/>
    <property type="match status" value="1"/>
</dbReference>
<evidence type="ECO:0000313" key="26">
    <source>
        <dbReference type="Ensembl" id="ENSXETP00000009535"/>
    </source>
</evidence>
<evidence type="ECO:0000256" key="3">
    <source>
        <dbReference type="ARBA" id="ARBA00004539"/>
    </source>
</evidence>
<dbReference type="OMA" id="ADEECIT"/>
<evidence type="ECO:0000313" key="29">
    <source>
        <dbReference type="Xenbase" id="XB-GENE-29093119"/>
    </source>
</evidence>
<dbReference type="SMART" id="SM00181">
    <property type="entry name" value="EGF"/>
    <property type="match status" value="4"/>
</dbReference>
<organism evidence="26">
    <name type="scientific">Xenopus tropicalis</name>
    <name type="common">Western clawed frog</name>
    <name type="synonym">Silurana tropicalis</name>
    <dbReference type="NCBI Taxonomy" id="8364"/>
    <lineage>
        <taxon>Eukaryota</taxon>
        <taxon>Metazoa</taxon>
        <taxon>Chordata</taxon>
        <taxon>Craniata</taxon>
        <taxon>Vertebrata</taxon>
        <taxon>Euteleostomi</taxon>
        <taxon>Amphibia</taxon>
        <taxon>Batrachia</taxon>
        <taxon>Anura</taxon>
        <taxon>Pipoidea</taxon>
        <taxon>Pipidae</taxon>
        <taxon>Xenopodinae</taxon>
        <taxon>Xenopus</taxon>
        <taxon>Silurana</taxon>
    </lineage>
</organism>